<evidence type="ECO:0000313" key="1">
    <source>
        <dbReference type="EMBL" id="EGT40932.1"/>
    </source>
</evidence>
<dbReference type="AlphaFoldDB" id="G0MPT1"/>
<gene>
    <name evidence="1" type="ORF">CAEBREN_26071</name>
</gene>
<dbReference type="HOGENOM" id="CLU_2123245_0_0_1"/>
<keyword evidence="2" id="KW-1185">Reference proteome</keyword>
<reference evidence="2" key="1">
    <citation type="submission" date="2011-07" db="EMBL/GenBank/DDBJ databases">
        <authorList>
            <consortium name="Caenorhabditis brenneri Sequencing and Analysis Consortium"/>
            <person name="Wilson R.K."/>
        </authorList>
    </citation>
    <scope>NUCLEOTIDE SEQUENCE [LARGE SCALE GENOMIC DNA]</scope>
    <source>
        <strain evidence="2">PB2801</strain>
    </source>
</reference>
<name>G0MPT1_CAEBE</name>
<dbReference type="EMBL" id="GL379806">
    <property type="protein sequence ID" value="EGT40932.1"/>
    <property type="molecule type" value="Genomic_DNA"/>
</dbReference>
<accession>G0MPT1</accession>
<sequence>MSQLAYSCIPTQQACSNCAPFYDSTCDPYSYGPPPPLCEEISTLSLSYTYSAGTCSIVLACNGGTPTFFPGGLTPAPGTVATCSESNGQWVTLSCPGGGTPTYFPGGLVPSPGVAATCSESTGAWFLSGSGVNNMQCV</sequence>
<protein>
    <submittedName>
        <fullName evidence="1">Uncharacterized protein</fullName>
    </submittedName>
</protein>
<dbReference type="Proteomes" id="UP000008068">
    <property type="component" value="Unassembled WGS sequence"/>
</dbReference>
<evidence type="ECO:0000313" key="2">
    <source>
        <dbReference type="Proteomes" id="UP000008068"/>
    </source>
</evidence>
<proteinExistence type="predicted"/>
<organism evidence="2">
    <name type="scientific">Caenorhabditis brenneri</name>
    <name type="common">Nematode worm</name>
    <dbReference type="NCBI Taxonomy" id="135651"/>
    <lineage>
        <taxon>Eukaryota</taxon>
        <taxon>Metazoa</taxon>
        <taxon>Ecdysozoa</taxon>
        <taxon>Nematoda</taxon>
        <taxon>Chromadorea</taxon>
        <taxon>Rhabditida</taxon>
        <taxon>Rhabditina</taxon>
        <taxon>Rhabditomorpha</taxon>
        <taxon>Rhabditoidea</taxon>
        <taxon>Rhabditidae</taxon>
        <taxon>Peloderinae</taxon>
        <taxon>Caenorhabditis</taxon>
    </lineage>
</organism>
<dbReference type="InParanoid" id="G0MPT1"/>